<dbReference type="GO" id="GO:0006351">
    <property type="term" value="P:DNA-templated transcription"/>
    <property type="evidence" value="ECO:0007669"/>
    <property type="project" value="InterPro"/>
</dbReference>
<dbReference type="OrthoDB" id="2123952at2759"/>
<dbReference type="InterPro" id="IPR007219">
    <property type="entry name" value="XnlR_reg_dom"/>
</dbReference>
<sequence length="690" mass="77358">MADSTSPVQPYGWRISKACQECRKRKIKCDGSNPCKTCHLRNTPCIYRDIIRQRKKKHQTRHAEDVSTRPEDTGRQTSPGLPQPPGRRNESVSYTFPSSVSATHMASPSCEVQLYYGATSHFSMINRLYQDLFSNPTAHSEEPQGEVEEAGAGLDLLSFRRIFFGIPSSVSDSGKSSLAVGSPVMFMSYDIAKTCLKRFLTTLYHLMPFQPKENFERQLERMYCPVPDPSSETSSTSMLLMAVATGALGTEHYGWGDVLFERVKSSMAALDDVVNLHTHAHFQSEQGRPNSTFLYLGTGARKAISAGLHRDAPNDGDGTAKGIQERRTTFWCLYFYETWTCFHLGRPSSLSLKDIGIACPDDPFLLALVHLSRVISRSVDEIYGQRHESLLQMWRISRSIVDDLRSFESEMQRALGFGLDKCAQPGELGVRQTILVMIYHHAVLLTFRPFLIFRGRWRHDMKSSARQSASGGGNRPTEIPMWLNEACNIALNAARRTIHHLCEASSVNGFVRELRYHGFFMGSACFTLLYDLLHDENNSLAHLPWVHAGIRCLSTMRPGDPIMSSIAGLQTVLKKINPLYEWIPDEQARNSYEVENPFVAPMRPSTSNGHNPQGGHVPEAFTNDLLSGINLPVLPNMQYQDDQQRASANVGGGEDLLDLTQADMGWDFDFSTMDLEEFFSIYPSIGQNAS</sequence>
<feature type="compositionally biased region" description="Basic and acidic residues" evidence="6">
    <location>
        <begin position="61"/>
        <end position="74"/>
    </location>
</feature>
<dbReference type="SMART" id="SM00906">
    <property type="entry name" value="Fungal_trans"/>
    <property type="match status" value="1"/>
</dbReference>
<evidence type="ECO:0000256" key="1">
    <source>
        <dbReference type="ARBA" id="ARBA00022723"/>
    </source>
</evidence>
<keyword evidence="3" id="KW-0238">DNA-binding</keyword>
<keyword evidence="4" id="KW-0804">Transcription</keyword>
<dbReference type="GO" id="GO:0000435">
    <property type="term" value="P:positive regulation of transcription from RNA polymerase II promoter by galactose"/>
    <property type="evidence" value="ECO:0007669"/>
    <property type="project" value="TreeGrafter"/>
</dbReference>
<dbReference type="Pfam" id="PF00172">
    <property type="entry name" value="Zn_clus"/>
    <property type="match status" value="1"/>
</dbReference>
<dbReference type="AlphaFoldDB" id="A0A1L9RM70"/>
<dbReference type="PROSITE" id="PS50048">
    <property type="entry name" value="ZN2_CY6_FUNGAL_2"/>
    <property type="match status" value="1"/>
</dbReference>
<dbReference type="Gene3D" id="4.10.240.10">
    <property type="entry name" value="Zn(2)-C6 fungal-type DNA-binding domain"/>
    <property type="match status" value="1"/>
</dbReference>
<evidence type="ECO:0000256" key="2">
    <source>
        <dbReference type="ARBA" id="ARBA00023015"/>
    </source>
</evidence>
<evidence type="ECO:0000313" key="9">
    <source>
        <dbReference type="Proteomes" id="UP000184383"/>
    </source>
</evidence>
<gene>
    <name evidence="8" type="ORF">ASPWEDRAFT_110592</name>
</gene>
<dbReference type="GeneID" id="63744038"/>
<dbReference type="GO" id="GO:0008270">
    <property type="term" value="F:zinc ion binding"/>
    <property type="evidence" value="ECO:0007669"/>
    <property type="project" value="InterPro"/>
</dbReference>
<dbReference type="GO" id="GO:0000978">
    <property type="term" value="F:RNA polymerase II cis-regulatory region sequence-specific DNA binding"/>
    <property type="evidence" value="ECO:0007669"/>
    <property type="project" value="TreeGrafter"/>
</dbReference>
<evidence type="ECO:0000256" key="3">
    <source>
        <dbReference type="ARBA" id="ARBA00023125"/>
    </source>
</evidence>
<dbReference type="Pfam" id="PF04082">
    <property type="entry name" value="Fungal_trans"/>
    <property type="match status" value="1"/>
</dbReference>
<keyword evidence="2" id="KW-0805">Transcription regulation</keyword>
<evidence type="ECO:0000256" key="4">
    <source>
        <dbReference type="ARBA" id="ARBA00023163"/>
    </source>
</evidence>
<dbReference type="CDD" id="cd00067">
    <property type="entry name" value="GAL4"/>
    <property type="match status" value="1"/>
</dbReference>
<feature type="region of interest" description="Disordered" evidence="6">
    <location>
        <begin position="53"/>
        <end position="93"/>
    </location>
</feature>
<dbReference type="Proteomes" id="UP000184383">
    <property type="component" value="Unassembled WGS sequence"/>
</dbReference>
<dbReference type="SUPFAM" id="SSF57701">
    <property type="entry name" value="Zn2/Cys6 DNA-binding domain"/>
    <property type="match status" value="1"/>
</dbReference>
<dbReference type="CDD" id="cd12148">
    <property type="entry name" value="fungal_TF_MHR"/>
    <property type="match status" value="1"/>
</dbReference>
<accession>A0A1L9RM70</accession>
<feature type="domain" description="Zn(2)-C6 fungal-type" evidence="7">
    <location>
        <begin position="18"/>
        <end position="47"/>
    </location>
</feature>
<dbReference type="SMART" id="SM00066">
    <property type="entry name" value="GAL4"/>
    <property type="match status" value="1"/>
</dbReference>
<evidence type="ECO:0000259" key="7">
    <source>
        <dbReference type="PROSITE" id="PS50048"/>
    </source>
</evidence>
<evidence type="ECO:0000256" key="5">
    <source>
        <dbReference type="ARBA" id="ARBA00023242"/>
    </source>
</evidence>
<dbReference type="PROSITE" id="PS00463">
    <property type="entry name" value="ZN2_CY6_FUNGAL_1"/>
    <property type="match status" value="1"/>
</dbReference>
<dbReference type="GO" id="GO:0000981">
    <property type="term" value="F:DNA-binding transcription factor activity, RNA polymerase II-specific"/>
    <property type="evidence" value="ECO:0007669"/>
    <property type="project" value="InterPro"/>
</dbReference>
<dbReference type="PANTHER" id="PTHR47424:SF15">
    <property type="entry name" value="ZN(II)2CYS6 TRANSCRIPTION FACTOR (EUROFUNG)"/>
    <property type="match status" value="1"/>
</dbReference>
<name>A0A1L9RM70_ASPWE</name>
<proteinExistence type="predicted"/>
<dbReference type="GO" id="GO:0005634">
    <property type="term" value="C:nucleus"/>
    <property type="evidence" value="ECO:0007669"/>
    <property type="project" value="TreeGrafter"/>
</dbReference>
<keyword evidence="1" id="KW-0479">Metal-binding</keyword>
<dbReference type="RefSeq" id="XP_040689726.1">
    <property type="nucleotide sequence ID" value="XM_040828190.1"/>
</dbReference>
<organism evidence="8 9">
    <name type="scientific">Aspergillus wentii DTO 134E9</name>
    <dbReference type="NCBI Taxonomy" id="1073089"/>
    <lineage>
        <taxon>Eukaryota</taxon>
        <taxon>Fungi</taxon>
        <taxon>Dikarya</taxon>
        <taxon>Ascomycota</taxon>
        <taxon>Pezizomycotina</taxon>
        <taxon>Eurotiomycetes</taxon>
        <taxon>Eurotiomycetidae</taxon>
        <taxon>Eurotiales</taxon>
        <taxon>Aspergillaceae</taxon>
        <taxon>Aspergillus</taxon>
        <taxon>Aspergillus subgen. Cremei</taxon>
    </lineage>
</organism>
<dbReference type="EMBL" id="KV878212">
    <property type="protein sequence ID" value="OJJ36050.1"/>
    <property type="molecule type" value="Genomic_DNA"/>
</dbReference>
<evidence type="ECO:0000313" key="8">
    <source>
        <dbReference type="EMBL" id="OJJ36050.1"/>
    </source>
</evidence>
<dbReference type="InterPro" id="IPR036864">
    <property type="entry name" value="Zn2-C6_fun-type_DNA-bd_sf"/>
</dbReference>
<dbReference type="InterPro" id="IPR051127">
    <property type="entry name" value="Fungal_SecMet_Regulators"/>
</dbReference>
<keyword evidence="9" id="KW-1185">Reference proteome</keyword>
<dbReference type="PANTHER" id="PTHR47424">
    <property type="entry name" value="REGULATORY PROTEIN GAL4"/>
    <property type="match status" value="1"/>
</dbReference>
<dbReference type="VEuPathDB" id="FungiDB:ASPWEDRAFT_110592"/>
<evidence type="ECO:0000256" key="6">
    <source>
        <dbReference type="SAM" id="MobiDB-lite"/>
    </source>
</evidence>
<keyword evidence="5" id="KW-0539">Nucleus</keyword>
<protein>
    <recommendedName>
        <fullName evidence="7">Zn(2)-C6 fungal-type domain-containing protein</fullName>
    </recommendedName>
</protein>
<dbReference type="InterPro" id="IPR001138">
    <property type="entry name" value="Zn2Cys6_DnaBD"/>
</dbReference>
<reference evidence="9" key="1">
    <citation type="journal article" date="2017" name="Genome Biol.">
        <title>Comparative genomics reveals high biological diversity and specific adaptations in the industrially and medically important fungal genus Aspergillus.</title>
        <authorList>
            <person name="de Vries R.P."/>
            <person name="Riley R."/>
            <person name="Wiebenga A."/>
            <person name="Aguilar-Osorio G."/>
            <person name="Amillis S."/>
            <person name="Uchima C.A."/>
            <person name="Anderluh G."/>
            <person name="Asadollahi M."/>
            <person name="Askin M."/>
            <person name="Barry K."/>
            <person name="Battaglia E."/>
            <person name="Bayram O."/>
            <person name="Benocci T."/>
            <person name="Braus-Stromeyer S.A."/>
            <person name="Caldana C."/>
            <person name="Canovas D."/>
            <person name="Cerqueira G.C."/>
            <person name="Chen F."/>
            <person name="Chen W."/>
            <person name="Choi C."/>
            <person name="Clum A."/>
            <person name="Dos Santos R.A."/>
            <person name="Damasio A.R."/>
            <person name="Diallinas G."/>
            <person name="Emri T."/>
            <person name="Fekete E."/>
            <person name="Flipphi M."/>
            <person name="Freyberg S."/>
            <person name="Gallo A."/>
            <person name="Gournas C."/>
            <person name="Habgood R."/>
            <person name="Hainaut M."/>
            <person name="Harispe M.L."/>
            <person name="Henrissat B."/>
            <person name="Hilden K.S."/>
            <person name="Hope R."/>
            <person name="Hossain A."/>
            <person name="Karabika E."/>
            <person name="Karaffa L."/>
            <person name="Karanyi Z."/>
            <person name="Krasevec N."/>
            <person name="Kuo A."/>
            <person name="Kusch H."/>
            <person name="LaButti K."/>
            <person name="Lagendijk E.L."/>
            <person name="Lapidus A."/>
            <person name="Levasseur A."/>
            <person name="Lindquist E."/>
            <person name="Lipzen A."/>
            <person name="Logrieco A.F."/>
            <person name="MacCabe A."/>
            <person name="Maekelae M.R."/>
            <person name="Malavazi I."/>
            <person name="Melin P."/>
            <person name="Meyer V."/>
            <person name="Mielnichuk N."/>
            <person name="Miskei M."/>
            <person name="Molnar A.P."/>
            <person name="Mule G."/>
            <person name="Ngan C.Y."/>
            <person name="Orejas M."/>
            <person name="Orosz E."/>
            <person name="Ouedraogo J.P."/>
            <person name="Overkamp K.M."/>
            <person name="Park H.-S."/>
            <person name="Perrone G."/>
            <person name="Piumi F."/>
            <person name="Punt P.J."/>
            <person name="Ram A.F."/>
            <person name="Ramon A."/>
            <person name="Rauscher S."/>
            <person name="Record E."/>
            <person name="Riano-Pachon D.M."/>
            <person name="Robert V."/>
            <person name="Roehrig J."/>
            <person name="Ruller R."/>
            <person name="Salamov A."/>
            <person name="Salih N.S."/>
            <person name="Samson R.A."/>
            <person name="Sandor E."/>
            <person name="Sanguinetti M."/>
            <person name="Schuetze T."/>
            <person name="Sepcic K."/>
            <person name="Shelest E."/>
            <person name="Sherlock G."/>
            <person name="Sophianopoulou V."/>
            <person name="Squina F.M."/>
            <person name="Sun H."/>
            <person name="Susca A."/>
            <person name="Todd R.B."/>
            <person name="Tsang A."/>
            <person name="Unkles S.E."/>
            <person name="van de Wiele N."/>
            <person name="van Rossen-Uffink D."/>
            <person name="Oliveira J.V."/>
            <person name="Vesth T.C."/>
            <person name="Visser J."/>
            <person name="Yu J.-H."/>
            <person name="Zhou M."/>
            <person name="Andersen M.R."/>
            <person name="Archer D.B."/>
            <person name="Baker S.E."/>
            <person name="Benoit I."/>
            <person name="Brakhage A.A."/>
            <person name="Braus G.H."/>
            <person name="Fischer R."/>
            <person name="Frisvad J.C."/>
            <person name="Goldman G.H."/>
            <person name="Houbraken J."/>
            <person name="Oakley B."/>
            <person name="Pocsi I."/>
            <person name="Scazzocchio C."/>
            <person name="Seiboth B."/>
            <person name="vanKuyk P.A."/>
            <person name="Wortman J."/>
            <person name="Dyer P.S."/>
            <person name="Grigoriev I.V."/>
        </authorList>
    </citation>
    <scope>NUCLEOTIDE SEQUENCE [LARGE SCALE GENOMIC DNA]</scope>
    <source>
        <strain evidence="9">DTO 134E9</strain>
    </source>
</reference>